<dbReference type="Proteomes" id="UP001160390">
    <property type="component" value="Unassembled WGS sequence"/>
</dbReference>
<proteinExistence type="predicted"/>
<dbReference type="InterPro" id="IPR011990">
    <property type="entry name" value="TPR-like_helical_dom_sf"/>
</dbReference>
<feature type="domain" description="CHAT" evidence="1">
    <location>
        <begin position="325"/>
        <end position="648"/>
    </location>
</feature>
<evidence type="ECO:0000259" key="1">
    <source>
        <dbReference type="Pfam" id="PF12770"/>
    </source>
</evidence>
<sequence length="649" mass="73141">MAIQQFQDALDLTPDNHPSRPDRLQSLGIGYDERYRRTRAMADLEMAIQQFQDALDLTPDDHPSRADRLRSLGAGYRTRYKRIGAIADLEMAIQRFQEGLAHSWSPPANRLTSGRHLLILYTEAEDWSSACRVASTVMALVPLLTPRYLENSDKQHLLTQVVGLASDAAAIALIEGKKAYDVIELLELGRGIIIGSLNEMRTDISLLQQRHPRLAKLLTELRDQLDTPTALTGRRDNQRYNTGQRLEQAIQDIRELPGFDRFLLAPSEDELKNAAAHGPIAIINISDFRCDVLLIRTSEVRTLRLPLLTSSDVRIRAKKHAMDKEMLEWLWETVARPVLDVLGFKQRPPDGWWSRMWWILTGPLAKFPIHAAGYHFSHSTDTVMDRVISSYGSSARALVHSLQNRPMARIAQELESIVLVGMQELQYAPEEIDKLEGLCSSMQLRASRPRPYCRDVLSALDDCKIFHFAGHGSTDPVDPSRSSLHLADGPLTVANLFESNLHAHPPFLAYLSACGTGQITHDGLIDEGLHLIGACQLAGFRHAIGTLWEVNDRSCVDVATMTYEWMKNRKMSDESVSGGLHYALRSLRGVWISENAARRALKRENGVRNAKVDQILEPSQSQRKERDARDIESCDDTPMYWVPFVHFGI</sequence>
<evidence type="ECO:0000313" key="2">
    <source>
        <dbReference type="EMBL" id="CAI6091550.1"/>
    </source>
</evidence>
<accession>A0AA35M7H3</accession>
<protein>
    <recommendedName>
        <fullName evidence="1">CHAT domain-containing protein</fullName>
    </recommendedName>
</protein>
<keyword evidence="3" id="KW-1185">Reference proteome</keyword>
<dbReference type="AlphaFoldDB" id="A0AA35M7H3"/>
<reference evidence="2" key="1">
    <citation type="submission" date="2023-01" db="EMBL/GenBank/DDBJ databases">
        <authorList>
            <person name="Piombo E."/>
        </authorList>
    </citation>
    <scope>NUCLEOTIDE SEQUENCE</scope>
</reference>
<evidence type="ECO:0000313" key="3">
    <source>
        <dbReference type="Proteomes" id="UP001160390"/>
    </source>
</evidence>
<name>A0AA35M7H3_9HYPO</name>
<organism evidence="2 3">
    <name type="scientific">Clonostachys chloroleuca</name>
    <dbReference type="NCBI Taxonomy" id="1926264"/>
    <lineage>
        <taxon>Eukaryota</taxon>
        <taxon>Fungi</taxon>
        <taxon>Dikarya</taxon>
        <taxon>Ascomycota</taxon>
        <taxon>Pezizomycotina</taxon>
        <taxon>Sordariomycetes</taxon>
        <taxon>Hypocreomycetidae</taxon>
        <taxon>Hypocreales</taxon>
        <taxon>Bionectriaceae</taxon>
        <taxon>Clonostachys</taxon>
    </lineage>
</organism>
<comment type="caution">
    <text evidence="2">The sequence shown here is derived from an EMBL/GenBank/DDBJ whole genome shotgun (WGS) entry which is preliminary data.</text>
</comment>
<gene>
    <name evidence="2" type="ORF">CCHLO57077_00018918</name>
</gene>
<dbReference type="Gene3D" id="1.25.40.10">
    <property type="entry name" value="Tetratricopeptide repeat domain"/>
    <property type="match status" value="1"/>
</dbReference>
<dbReference type="InterPro" id="IPR024983">
    <property type="entry name" value="CHAT_dom"/>
</dbReference>
<dbReference type="SUPFAM" id="SSF48452">
    <property type="entry name" value="TPR-like"/>
    <property type="match status" value="1"/>
</dbReference>
<dbReference type="Pfam" id="PF12770">
    <property type="entry name" value="CHAT"/>
    <property type="match status" value="1"/>
</dbReference>
<dbReference type="EMBL" id="CABFNP030001183">
    <property type="protein sequence ID" value="CAI6091550.1"/>
    <property type="molecule type" value="Genomic_DNA"/>
</dbReference>